<feature type="domain" description="Tc1-like transposase DDE" evidence="1">
    <location>
        <begin position="15"/>
        <end position="159"/>
    </location>
</feature>
<dbReference type="Pfam" id="PF13358">
    <property type="entry name" value="DDE_3"/>
    <property type="match status" value="1"/>
</dbReference>
<dbReference type="AlphaFoldDB" id="A0A6P2BL91"/>
<accession>A0A6P2BL91</accession>
<evidence type="ECO:0000313" key="3">
    <source>
        <dbReference type="Proteomes" id="UP000460272"/>
    </source>
</evidence>
<dbReference type="EMBL" id="RPFW01000011">
    <property type="protein sequence ID" value="TVY99828.1"/>
    <property type="molecule type" value="Genomic_DNA"/>
</dbReference>
<proteinExistence type="predicted"/>
<reference evidence="2 3" key="1">
    <citation type="submission" date="2018-11" db="EMBL/GenBank/DDBJ databases">
        <title>Trebonia kvetii gen.nov., sp.nov., a novel acidophilic actinobacterium, and proposal of the new actinobacterial family Treboniaceae fam. nov.</title>
        <authorList>
            <person name="Rapoport D."/>
            <person name="Sagova-Mareckova M."/>
            <person name="Sedlacek I."/>
            <person name="Provaznik J."/>
            <person name="Kralova S."/>
            <person name="Pavlinic D."/>
            <person name="Benes V."/>
            <person name="Kopecky J."/>
        </authorList>
    </citation>
    <scope>NUCLEOTIDE SEQUENCE [LARGE SCALE GENOMIC DNA]</scope>
    <source>
        <strain evidence="2 3">15Tr583</strain>
    </source>
</reference>
<dbReference type="OrthoDB" id="341531at2"/>
<evidence type="ECO:0000259" key="1">
    <source>
        <dbReference type="Pfam" id="PF13358"/>
    </source>
</evidence>
<gene>
    <name evidence="2" type="ORF">EAS64_39955</name>
</gene>
<organism evidence="2 3">
    <name type="scientific">Trebonia kvetii</name>
    <dbReference type="NCBI Taxonomy" id="2480626"/>
    <lineage>
        <taxon>Bacteria</taxon>
        <taxon>Bacillati</taxon>
        <taxon>Actinomycetota</taxon>
        <taxon>Actinomycetes</taxon>
        <taxon>Streptosporangiales</taxon>
        <taxon>Treboniaceae</taxon>
        <taxon>Trebonia</taxon>
    </lineage>
</organism>
<dbReference type="Proteomes" id="UP000460272">
    <property type="component" value="Unassembled WGS sequence"/>
</dbReference>
<comment type="caution">
    <text evidence="2">The sequence shown here is derived from an EMBL/GenBank/DDBJ whole genome shotgun (WGS) entry which is preliminary data.</text>
</comment>
<keyword evidence="3" id="KW-1185">Reference proteome</keyword>
<dbReference type="InterPro" id="IPR036397">
    <property type="entry name" value="RNaseH_sf"/>
</dbReference>
<sequence>MAGYKRAAEQQGAWLVFEDESGQGLRPPKGRTWGRRGATPVVKVTGGSNKRVSLAAVIAVKAGQRPRLIYRVHSGPRRGDKRKGFTETDYARLLDAAHQQLGGPLVLIWDNLNTHVSRAMRELIAARDWLTVYQLPAYASELNPVESVWSHLKRSLANLVKHDLAQLTALAKSRLRRMQYQPGLINGFLTGTRLDLTSLA</sequence>
<protein>
    <submittedName>
        <fullName evidence="2">Transposase</fullName>
    </submittedName>
</protein>
<dbReference type="InterPro" id="IPR038717">
    <property type="entry name" value="Tc1-like_DDE_dom"/>
</dbReference>
<dbReference type="Gene3D" id="3.30.420.10">
    <property type="entry name" value="Ribonuclease H-like superfamily/Ribonuclease H"/>
    <property type="match status" value="1"/>
</dbReference>
<name>A0A6P2BL91_9ACTN</name>
<evidence type="ECO:0000313" key="2">
    <source>
        <dbReference type="EMBL" id="TVY99828.1"/>
    </source>
</evidence>
<dbReference type="GO" id="GO:0003676">
    <property type="term" value="F:nucleic acid binding"/>
    <property type="evidence" value="ECO:0007669"/>
    <property type="project" value="InterPro"/>
</dbReference>